<sequence length="133" mass="15280">MQGENASQCRPLTSVFNTADVVLWRKIRQNTGCRHAHDYCARHRYPVIVIANLDAEHCALFYDITERDGDITTVSAAVRRIAEAYAELYGLPADIRAHFADQCYYFNLPVRREHAEYAAEALFDYLLRQLRAA</sequence>
<evidence type="ECO:0000313" key="1">
    <source>
        <dbReference type="EMBL" id="MBK0397310.1"/>
    </source>
</evidence>
<dbReference type="EMBL" id="JAEHNZ010000005">
    <property type="protein sequence ID" value="MBK0397310.1"/>
    <property type="molecule type" value="Genomic_DNA"/>
</dbReference>
<dbReference type="RefSeq" id="WP_200523272.1">
    <property type="nucleotide sequence ID" value="NZ_JAEHNZ010000005.1"/>
</dbReference>
<reference evidence="1 2" key="1">
    <citation type="journal article" date="2021" name="Pathogens">
        <title>Isolation and Characterization of Kingella bonacorsii sp. nov., A Novel Kingella Species Detected in a Stable Periodontitis Subject.</title>
        <authorList>
            <person name="Antezack A."/>
            <person name="Boxberger M."/>
            <person name="Rolland C."/>
            <person name="Monnet-Corti V."/>
            <person name="La Scola B."/>
        </authorList>
    </citation>
    <scope>NUCLEOTIDE SEQUENCE [LARGE SCALE GENOMIC DNA]</scope>
    <source>
        <strain evidence="1 2">Marseille-Q4569</strain>
    </source>
</reference>
<protein>
    <submittedName>
        <fullName evidence="1">Uncharacterized protein</fullName>
    </submittedName>
</protein>
<evidence type="ECO:0000313" key="2">
    <source>
        <dbReference type="Proteomes" id="UP000614058"/>
    </source>
</evidence>
<comment type="caution">
    <text evidence="1">The sequence shown here is derived from an EMBL/GenBank/DDBJ whole genome shotgun (WGS) entry which is preliminary data.</text>
</comment>
<accession>A0ABS1BVI3</accession>
<keyword evidence="2" id="KW-1185">Reference proteome</keyword>
<gene>
    <name evidence="1" type="ORF">JDW22_12180</name>
</gene>
<proteinExistence type="predicted"/>
<name>A0ABS1BVI3_9NEIS</name>
<organism evidence="1 2">
    <name type="scientific">Kingella bonacorsii</name>
    <dbReference type="NCBI Taxonomy" id="2796361"/>
    <lineage>
        <taxon>Bacteria</taxon>
        <taxon>Pseudomonadati</taxon>
        <taxon>Pseudomonadota</taxon>
        <taxon>Betaproteobacteria</taxon>
        <taxon>Neisseriales</taxon>
        <taxon>Neisseriaceae</taxon>
        <taxon>Kingella</taxon>
    </lineage>
</organism>
<dbReference type="Proteomes" id="UP000614058">
    <property type="component" value="Unassembled WGS sequence"/>
</dbReference>